<organism evidence="2 3">
    <name type="scientific">Paracidovorax wautersii</name>
    <dbReference type="NCBI Taxonomy" id="1177982"/>
    <lineage>
        <taxon>Bacteria</taxon>
        <taxon>Pseudomonadati</taxon>
        <taxon>Pseudomonadota</taxon>
        <taxon>Betaproteobacteria</taxon>
        <taxon>Burkholderiales</taxon>
        <taxon>Comamonadaceae</taxon>
        <taxon>Paracidovorax</taxon>
    </lineage>
</organism>
<comment type="caution">
    <text evidence="2">The sequence shown here is derived from an EMBL/GenBank/DDBJ whole genome shotgun (WGS) entry which is preliminary data.</text>
</comment>
<protein>
    <submittedName>
        <fullName evidence="2">Uncharacterized protein</fullName>
    </submittedName>
</protein>
<keyword evidence="1" id="KW-0812">Transmembrane</keyword>
<feature type="transmembrane region" description="Helical" evidence="1">
    <location>
        <begin position="20"/>
        <end position="40"/>
    </location>
</feature>
<accession>A0ABU1IBL7</accession>
<evidence type="ECO:0000256" key="1">
    <source>
        <dbReference type="SAM" id="Phobius"/>
    </source>
</evidence>
<keyword evidence="1" id="KW-1133">Transmembrane helix</keyword>
<proteinExistence type="predicted"/>
<evidence type="ECO:0000313" key="2">
    <source>
        <dbReference type="EMBL" id="MDR6214572.1"/>
    </source>
</evidence>
<dbReference type="RefSeq" id="WP_309828820.1">
    <property type="nucleotide sequence ID" value="NZ_JAVIZX010000001.1"/>
</dbReference>
<reference evidence="2 3" key="1">
    <citation type="submission" date="2023-08" db="EMBL/GenBank/DDBJ databases">
        <title>Functional and genomic diversity of the sorghum phyllosphere microbiome.</title>
        <authorList>
            <person name="Shade A."/>
        </authorList>
    </citation>
    <scope>NUCLEOTIDE SEQUENCE [LARGE SCALE GENOMIC DNA]</scope>
    <source>
        <strain evidence="2 3">SORGH_AS_0335</strain>
    </source>
</reference>
<evidence type="ECO:0000313" key="3">
    <source>
        <dbReference type="Proteomes" id="UP001267710"/>
    </source>
</evidence>
<dbReference type="EMBL" id="JAVIZX010000001">
    <property type="protein sequence ID" value="MDR6214572.1"/>
    <property type="molecule type" value="Genomic_DNA"/>
</dbReference>
<gene>
    <name evidence="2" type="ORF">QE399_002261</name>
</gene>
<dbReference type="Proteomes" id="UP001267710">
    <property type="component" value="Unassembled WGS sequence"/>
</dbReference>
<keyword evidence="3" id="KW-1185">Reference proteome</keyword>
<name>A0ABU1IBL7_9BURK</name>
<keyword evidence="1" id="KW-0472">Membrane</keyword>
<sequence>MHTPASPPAPTAAPHGWRRWAVPIAVVALVGSLLVAFRAWTDYQLQAPVATDYARFLDALTEQSPQAAAYRAAYGHHFARDTVAARHFEQVCATMLRMAESDGATVPPEDAAMAGGCRRLTARYAADALPRD</sequence>